<keyword evidence="2" id="KW-0812">Transmembrane</keyword>
<dbReference type="EMBL" id="VSRR010000219">
    <property type="protein sequence ID" value="MPC12487.1"/>
    <property type="molecule type" value="Genomic_DNA"/>
</dbReference>
<feature type="region of interest" description="Disordered" evidence="1">
    <location>
        <begin position="82"/>
        <end position="104"/>
    </location>
</feature>
<keyword evidence="4" id="KW-1185">Reference proteome</keyword>
<evidence type="ECO:0000256" key="1">
    <source>
        <dbReference type="SAM" id="MobiDB-lite"/>
    </source>
</evidence>
<dbReference type="Proteomes" id="UP000324222">
    <property type="component" value="Unassembled WGS sequence"/>
</dbReference>
<dbReference type="AlphaFoldDB" id="A0A5B7CRV1"/>
<organism evidence="3 4">
    <name type="scientific">Portunus trituberculatus</name>
    <name type="common">Swimming crab</name>
    <name type="synonym">Neptunus trituberculatus</name>
    <dbReference type="NCBI Taxonomy" id="210409"/>
    <lineage>
        <taxon>Eukaryota</taxon>
        <taxon>Metazoa</taxon>
        <taxon>Ecdysozoa</taxon>
        <taxon>Arthropoda</taxon>
        <taxon>Crustacea</taxon>
        <taxon>Multicrustacea</taxon>
        <taxon>Malacostraca</taxon>
        <taxon>Eumalacostraca</taxon>
        <taxon>Eucarida</taxon>
        <taxon>Decapoda</taxon>
        <taxon>Pleocyemata</taxon>
        <taxon>Brachyura</taxon>
        <taxon>Eubrachyura</taxon>
        <taxon>Portunoidea</taxon>
        <taxon>Portunidae</taxon>
        <taxon>Portuninae</taxon>
        <taxon>Portunus</taxon>
    </lineage>
</organism>
<keyword evidence="2" id="KW-0472">Membrane</keyword>
<sequence length="158" mass="17794">MTRGYILGKQYPLLFLFSFSPLLLYFFFFFFFFFNFFSSFIISSSSSYSRSISQGKQQFITLNHLPAHRPTVSRLPRLVSATPPLHDPATPSGEPRQNIKPPPALPRPALDPLEELSHPALVNGAIIPSRWINYEIRNHISSAAGVAGSTLRSFDHRG</sequence>
<name>A0A5B7CRV1_PORTR</name>
<proteinExistence type="predicted"/>
<evidence type="ECO:0000313" key="4">
    <source>
        <dbReference type="Proteomes" id="UP000324222"/>
    </source>
</evidence>
<keyword evidence="2" id="KW-1133">Transmembrane helix</keyword>
<protein>
    <submittedName>
        <fullName evidence="3">Uncharacterized protein</fullName>
    </submittedName>
</protein>
<evidence type="ECO:0000256" key="2">
    <source>
        <dbReference type="SAM" id="Phobius"/>
    </source>
</evidence>
<accession>A0A5B7CRV1</accession>
<comment type="caution">
    <text evidence="3">The sequence shown here is derived from an EMBL/GenBank/DDBJ whole genome shotgun (WGS) entry which is preliminary data.</text>
</comment>
<gene>
    <name evidence="3" type="ORF">E2C01_005186</name>
</gene>
<feature type="transmembrane region" description="Helical" evidence="2">
    <location>
        <begin position="12"/>
        <end position="37"/>
    </location>
</feature>
<evidence type="ECO:0000313" key="3">
    <source>
        <dbReference type="EMBL" id="MPC12487.1"/>
    </source>
</evidence>
<reference evidence="3 4" key="1">
    <citation type="submission" date="2019-05" db="EMBL/GenBank/DDBJ databases">
        <title>Another draft genome of Portunus trituberculatus and its Hox gene families provides insights of decapod evolution.</title>
        <authorList>
            <person name="Jeong J.-H."/>
            <person name="Song I."/>
            <person name="Kim S."/>
            <person name="Choi T."/>
            <person name="Kim D."/>
            <person name="Ryu S."/>
            <person name="Kim W."/>
        </authorList>
    </citation>
    <scope>NUCLEOTIDE SEQUENCE [LARGE SCALE GENOMIC DNA]</scope>
    <source>
        <tissue evidence="3">Muscle</tissue>
    </source>
</reference>